<organism evidence="1 2">
    <name type="scientific">Thalictrum thalictroides</name>
    <name type="common">Rue-anemone</name>
    <name type="synonym">Anemone thalictroides</name>
    <dbReference type="NCBI Taxonomy" id="46969"/>
    <lineage>
        <taxon>Eukaryota</taxon>
        <taxon>Viridiplantae</taxon>
        <taxon>Streptophyta</taxon>
        <taxon>Embryophyta</taxon>
        <taxon>Tracheophyta</taxon>
        <taxon>Spermatophyta</taxon>
        <taxon>Magnoliopsida</taxon>
        <taxon>Ranunculales</taxon>
        <taxon>Ranunculaceae</taxon>
        <taxon>Thalictroideae</taxon>
        <taxon>Thalictrum</taxon>
    </lineage>
</organism>
<keyword evidence="2" id="KW-1185">Reference proteome</keyword>
<sequence>MDCCEDHEKVVEICSDDVVFSSSGEKVDGKEDDAENKVVECADTCEKQDVEDVVEEKIVESVDTSEKQDSEDVVVESIDTSRKQDVEDVVEEKIMESIDTCEKQDIEDVVEEKVVESIDTSEKQDVEGVVESDDLCSVEFDISKKQAIVEDMTELTPKVIGSVRCGMHHVSVSRTCCCIDKEECLPTTPGKDATTDVVIGSSETVSPGELGSISNDASVEVVVATNTSSKSEIVEHLGELRGVSTSSKPNFTSVRVVENQF</sequence>
<dbReference type="EMBL" id="JABWDY010031517">
    <property type="protein sequence ID" value="KAF5184839.1"/>
    <property type="molecule type" value="Genomic_DNA"/>
</dbReference>
<protein>
    <submittedName>
        <fullName evidence="1">Uncharacterized protein</fullName>
    </submittedName>
</protein>
<evidence type="ECO:0000313" key="2">
    <source>
        <dbReference type="Proteomes" id="UP000554482"/>
    </source>
</evidence>
<evidence type="ECO:0000313" key="1">
    <source>
        <dbReference type="EMBL" id="KAF5184839.1"/>
    </source>
</evidence>
<dbReference type="AlphaFoldDB" id="A0A7J6VI97"/>
<name>A0A7J6VI97_THATH</name>
<comment type="caution">
    <text evidence="1">The sequence shown here is derived from an EMBL/GenBank/DDBJ whole genome shotgun (WGS) entry which is preliminary data.</text>
</comment>
<accession>A0A7J6VI97</accession>
<proteinExistence type="predicted"/>
<gene>
    <name evidence="1" type="ORF">FRX31_025574</name>
</gene>
<reference evidence="1 2" key="1">
    <citation type="submission" date="2020-06" db="EMBL/GenBank/DDBJ databases">
        <title>Transcriptomic and genomic resources for Thalictrum thalictroides and T. hernandezii: Facilitating candidate gene discovery in an emerging model plant lineage.</title>
        <authorList>
            <person name="Arias T."/>
            <person name="Riano-Pachon D.M."/>
            <person name="Di Stilio V.S."/>
        </authorList>
    </citation>
    <scope>NUCLEOTIDE SEQUENCE [LARGE SCALE GENOMIC DNA]</scope>
    <source>
        <strain evidence="2">cv. WT478/WT964</strain>
        <tissue evidence="1">Leaves</tissue>
    </source>
</reference>
<dbReference type="Proteomes" id="UP000554482">
    <property type="component" value="Unassembled WGS sequence"/>
</dbReference>